<dbReference type="OrthoDB" id="257751at2"/>
<evidence type="ECO:0000256" key="1">
    <source>
        <dbReference type="ARBA" id="ARBA00022679"/>
    </source>
</evidence>
<dbReference type="GO" id="GO:0006096">
    <property type="term" value="P:glycolytic process"/>
    <property type="evidence" value="ECO:0007669"/>
    <property type="project" value="InterPro"/>
</dbReference>
<dbReference type="GO" id="GO:0005524">
    <property type="term" value="F:ATP binding"/>
    <property type="evidence" value="ECO:0007669"/>
    <property type="project" value="InterPro"/>
</dbReference>
<dbReference type="CDD" id="cd24008">
    <property type="entry name" value="ASKHA_NBD_GLK"/>
    <property type="match status" value="1"/>
</dbReference>
<dbReference type="EMBL" id="SNVV01000003">
    <property type="protein sequence ID" value="TDN55862.1"/>
    <property type="molecule type" value="Genomic_DNA"/>
</dbReference>
<protein>
    <submittedName>
        <fullName evidence="5">Glucokinase</fullName>
    </submittedName>
</protein>
<name>A0A4V6PQS1_9RHOO</name>
<evidence type="ECO:0000256" key="3">
    <source>
        <dbReference type="RuleBase" id="RU004046"/>
    </source>
</evidence>
<dbReference type="GO" id="GO:0004340">
    <property type="term" value="F:glucokinase activity"/>
    <property type="evidence" value="ECO:0007669"/>
    <property type="project" value="InterPro"/>
</dbReference>
<dbReference type="Pfam" id="PF02685">
    <property type="entry name" value="Glucokinase"/>
    <property type="match status" value="1"/>
</dbReference>
<dbReference type="SUPFAM" id="SSF53067">
    <property type="entry name" value="Actin-like ATPase domain"/>
    <property type="match status" value="1"/>
</dbReference>
<gene>
    <name evidence="5" type="ORF">C7389_103200</name>
</gene>
<comment type="caution">
    <text evidence="5">The sequence shown here is derived from an EMBL/GenBank/DDBJ whole genome shotgun (WGS) entry which is preliminary data.</text>
</comment>
<organism evidence="5 6">
    <name type="scientific">Azoarcus indigens</name>
    <dbReference type="NCBI Taxonomy" id="29545"/>
    <lineage>
        <taxon>Bacteria</taxon>
        <taxon>Pseudomonadati</taxon>
        <taxon>Pseudomonadota</taxon>
        <taxon>Betaproteobacteria</taxon>
        <taxon>Rhodocyclales</taxon>
        <taxon>Zoogloeaceae</taxon>
        <taxon>Azoarcus</taxon>
    </lineage>
</organism>
<dbReference type="PANTHER" id="PTHR47363:SF1">
    <property type="entry name" value="GLUCOKINASE"/>
    <property type="match status" value="1"/>
</dbReference>
<dbReference type="RefSeq" id="WP_133589130.1">
    <property type="nucleotide sequence ID" value="NZ_SNVV01000003.1"/>
</dbReference>
<feature type="region of interest" description="Disordered" evidence="4">
    <location>
        <begin position="215"/>
        <end position="236"/>
    </location>
</feature>
<dbReference type="PANTHER" id="PTHR47363">
    <property type="entry name" value="GLUCOKINASE"/>
    <property type="match status" value="1"/>
</dbReference>
<comment type="similarity">
    <text evidence="3">Belongs to the bacterial glucokinase family.</text>
</comment>
<dbReference type="InterPro" id="IPR003836">
    <property type="entry name" value="Glucokinase"/>
</dbReference>
<dbReference type="Gene3D" id="3.40.367.20">
    <property type="match status" value="1"/>
</dbReference>
<accession>A0A4V6PQS1</accession>
<dbReference type="GO" id="GO:0005536">
    <property type="term" value="F:D-glucose binding"/>
    <property type="evidence" value="ECO:0007669"/>
    <property type="project" value="InterPro"/>
</dbReference>
<reference evidence="5 6" key="1">
    <citation type="submission" date="2019-03" db="EMBL/GenBank/DDBJ databases">
        <title>Genomic Encyclopedia of Type Strains, Phase IV (KMG-IV): sequencing the most valuable type-strain genomes for metagenomic binning, comparative biology and taxonomic classification.</title>
        <authorList>
            <person name="Goeker M."/>
        </authorList>
    </citation>
    <scope>NUCLEOTIDE SEQUENCE [LARGE SCALE GENOMIC DNA]</scope>
    <source>
        <strain evidence="5 6">DSM 12121</strain>
    </source>
</reference>
<keyword evidence="6" id="KW-1185">Reference proteome</keyword>
<evidence type="ECO:0000256" key="2">
    <source>
        <dbReference type="ARBA" id="ARBA00022777"/>
    </source>
</evidence>
<evidence type="ECO:0000313" key="5">
    <source>
        <dbReference type="EMBL" id="TDN55862.1"/>
    </source>
</evidence>
<dbReference type="InterPro" id="IPR043129">
    <property type="entry name" value="ATPase_NBD"/>
</dbReference>
<keyword evidence="2 5" id="KW-0418">Kinase</keyword>
<sequence length="350" mass="36157">MILCGDIGATKSLFALAGMREGVIHFAFVQRYENRAWPSFASLVDDFLAAGAAATGRPVELAMAGFGIAGPVSASGVCMTNLDWHIGGDSLRTLLGGAPACLLNDFEASAWGIGDLPPEGRLTLQAGEPDTAAPQLVIGAGSGLGVAFRLPGDGGGLRVLPGEGGHVGFAPRDAQQARLWQHLQRRFGRVSAEHVVSGPGLARIYEWLLPQGGERPALTTPDSSPARPAGNGAGRGDAVWERAQAGDPQAREAVELFVDAYGAVSGDHALSVLARGGVFLTGGIGPRVLPGAAANRFLAAFRDKGPHMALMAGLPVYLVTDERLPLLGAARAAWRLAGEGYGKGEMGRGE</sequence>
<proteinExistence type="inferred from homology"/>
<dbReference type="Proteomes" id="UP000295129">
    <property type="component" value="Unassembled WGS sequence"/>
</dbReference>
<evidence type="ECO:0000256" key="4">
    <source>
        <dbReference type="SAM" id="MobiDB-lite"/>
    </source>
</evidence>
<evidence type="ECO:0000313" key="6">
    <source>
        <dbReference type="Proteomes" id="UP000295129"/>
    </source>
</evidence>
<dbReference type="AlphaFoldDB" id="A0A4V6PQS1"/>
<dbReference type="Gene3D" id="3.30.420.40">
    <property type="match status" value="1"/>
</dbReference>
<keyword evidence="1" id="KW-0808">Transferase</keyword>
<dbReference type="NCBIfam" id="TIGR00749">
    <property type="entry name" value="glk"/>
    <property type="match status" value="1"/>
</dbReference>